<dbReference type="AlphaFoldDB" id="A0A0K0D3U5"/>
<protein>
    <submittedName>
        <fullName evidence="3">Ion_trans domain-containing protein</fullName>
    </submittedName>
</protein>
<organism evidence="2 3">
    <name type="scientific">Angiostrongylus cantonensis</name>
    <name type="common">Rat lungworm</name>
    <dbReference type="NCBI Taxonomy" id="6313"/>
    <lineage>
        <taxon>Eukaryota</taxon>
        <taxon>Metazoa</taxon>
        <taxon>Ecdysozoa</taxon>
        <taxon>Nematoda</taxon>
        <taxon>Chromadorea</taxon>
        <taxon>Rhabditida</taxon>
        <taxon>Rhabditina</taxon>
        <taxon>Rhabditomorpha</taxon>
        <taxon>Strongyloidea</taxon>
        <taxon>Metastrongylidae</taxon>
        <taxon>Angiostrongylus</taxon>
    </lineage>
</organism>
<dbReference type="WBParaSite" id="ACAC_0000474001-mRNA-1">
    <property type="protein sequence ID" value="ACAC_0000474001-mRNA-1"/>
    <property type="gene ID" value="ACAC_0000474001"/>
</dbReference>
<reference evidence="3" key="2">
    <citation type="submission" date="2017-02" db="UniProtKB">
        <authorList>
            <consortium name="WormBaseParasite"/>
        </authorList>
    </citation>
    <scope>IDENTIFICATION</scope>
</reference>
<keyword evidence="1" id="KW-1133">Transmembrane helix</keyword>
<keyword evidence="2" id="KW-1185">Reference proteome</keyword>
<feature type="transmembrane region" description="Helical" evidence="1">
    <location>
        <begin position="188"/>
        <end position="208"/>
    </location>
</feature>
<keyword evidence="1" id="KW-0472">Membrane</keyword>
<sequence length="386" mass="43687">METSPVLNGVLVGWFLALWVCARLIDVGVPMTSNSASRLGNAGPYCPYSGDANDQWREGPYVHNSVEGDHRAAFVLREKIGAVLTSSRDIRAIVHWFVQQIRMDHLIADVLSCEHVWLTIFGVSVAGAVAHLLMFDPFITMESAPAEYLAEMKRAETTYIQEVMRQSSFVYESTSRLFFEWTYRVTDAAIFAIWFTLVWSVSSLTISANQRFEMIAKFISKTLDEDEATKKLSTPSKQEQIDNEQAEENPNGVQLLMKRLILVLMACFLTATAMTSFGLTSFKAMHILYALIFTVEGLEVLLRSAYVTYRVAWWQLVAYAALGNSEAFRKRAYGARRIADVLFDSLSVVQYVLYLSVDDPFSCSLNQCLKNLIFFAYEVRFAEIFS</sequence>
<evidence type="ECO:0000313" key="3">
    <source>
        <dbReference type="WBParaSite" id="ACAC_0000474001-mRNA-1"/>
    </source>
</evidence>
<evidence type="ECO:0000313" key="2">
    <source>
        <dbReference type="Proteomes" id="UP000035642"/>
    </source>
</evidence>
<feature type="transmembrane region" description="Helical" evidence="1">
    <location>
        <begin position="6"/>
        <end position="25"/>
    </location>
</feature>
<proteinExistence type="predicted"/>
<dbReference type="Proteomes" id="UP000035642">
    <property type="component" value="Unassembled WGS sequence"/>
</dbReference>
<keyword evidence="1" id="KW-0812">Transmembrane</keyword>
<name>A0A0K0D3U5_ANGCA</name>
<feature type="transmembrane region" description="Helical" evidence="1">
    <location>
        <begin position="116"/>
        <end position="135"/>
    </location>
</feature>
<accession>A0A0K0D3U5</accession>
<evidence type="ECO:0000256" key="1">
    <source>
        <dbReference type="SAM" id="Phobius"/>
    </source>
</evidence>
<reference evidence="2" key="1">
    <citation type="submission" date="2012-09" db="EMBL/GenBank/DDBJ databases">
        <authorList>
            <person name="Martin A.A."/>
        </authorList>
    </citation>
    <scope>NUCLEOTIDE SEQUENCE</scope>
</reference>
<feature type="transmembrane region" description="Helical" evidence="1">
    <location>
        <begin position="260"/>
        <end position="280"/>
    </location>
</feature>